<accession>M2PTR3</accession>
<reference evidence="1 2" key="1">
    <citation type="journal article" date="2012" name="Proc. Natl. Acad. Sci. U.S.A.">
        <title>Comparative genomics of Ceriporiopsis subvermispora and Phanerochaete chrysosporium provide insight into selective ligninolysis.</title>
        <authorList>
            <person name="Fernandez-Fueyo E."/>
            <person name="Ruiz-Duenas F.J."/>
            <person name="Ferreira P."/>
            <person name="Floudas D."/>
            <person name="Hibbett D.S."/>
            <person name="Canessa P."/>
            <person name="Larrondo L.F."/>
            <person name="James T.Y."/>
            <person name="Seelenfreund D."/>
            <person name="Lobos S."/>
            <person name="Polanco R."/>
            <person name="Tello M."/>
            <person name="Honda Y."/>
            <person name="Watanabe T."/>
            <person name="Watanabe T."/>
            <person name="Ryu J.S."/>
            <person name="Kubicek C.P."/>
            <person name="Schmoll M."/>
            <person name="Gaskell J."/>
            <person name="Hammel K.E."/>
            <person name="St John F.J."/>
            <person name="Vanden Wymelenberg A."/>
            <person name="Sabat G."/>
            <person name="Splinter BonDurant S."/>
            <person name="Syed K."/>
            <person name="Yadav J.S."/>
            <person name="Doddapaneni H."/>
            <person name="Subramanian V."/>
            <person name="Lavin J.L."/>
            <person name="Oguiza J.A."/>
            <person name="Perez G."/>
            <person name="Pisabarro A.G."/>
            <person name="Ramirez L."/>
            <person name="Santoyo F."/>
            <person name="Master E."/>
            <person name="Coutinho P.M."/>
            <person name="Henrissat B."/>
            <person name="Lombard V."/>
            <person name="Magnuson J.K."/>
            <person name="Kuees U."/>
            <person name="Hori C."/>
            <person name="Igarashi K."/>
            <person name="Samejima M."/>
            <person name="Held B.W."/>
            <person name="Barry K.W."/>
            <person name="LaButti K.M."/>
            <person name="Lapidus A."/>
            <person name="Lindquist E.A."/>
            <person name="Lucas S.M."/>
            <person name="Riley R."/>
            <person name="Salamov A.A."/>
            <person name="Hoffmeister D."/>
            <person name="Schwenk D."/>
            <person name="Hadar Y."/>
            <person name="Yarden O."/>
            <person name="de Vries R.P."/>
            <person name="Wiebenga A."/>
            <person name="Stenlid J."/>
            <person name="Eastwood D."/>
            <person name="Grigoriev I.V."/>
            <person name="Berka R.M."/>
            <person name="Blanchette R.A."/>
            <person name="Kersten P."/>
            <person name="Martinez A.T."/>
            <person name="Vicuna R."/>
            <person name="Cullen D."/>
        </authorList>
    </citation>
    <scope>NUCLEOTIDE SEQUENCE [LARGE SCALE GENOMIC DNA]</scope>
    <source>
        <strain evidence="1 2">B</strain>
    </source>
</reference>
<gene>
    <name evidence="1" type="ORF">CERSUDRAFT_92616</name>
</gene>
<proteinExistence type="predicted"/>
<dbReference type="HOGENOM" id="CLU_2305750_0_0_1"/>
<dbReference type="AlphaFoldDB" id="M2PTR3"/>
<sequence length="100" mass="10742">MPRSQLRGHPPVPDTVLGTHWYASSPLCTIAYVYIVALPPPLSVTAPTDTETAQYLHAAVLGSSQYSTSDFKKALEDARLQPALGFEGRVLHALAALGLR</sequence>
<protein>
    <submittedName>
        <fullName evidence="1">Uncharacterized protein</fullName>
    </submittedName>
</protein>
<dbReference type="Proteomes" id="UP000016930">
    <property type="component" value="Unassembled WGS sequence"/>
</dbReference>
<organism evidence="1 2">
    <name type="scientific">Ceriporiopsis subvermispora (strain B)</name>
    <name type="common">White-rot fungus</name>
    <name type="synonym">Gelatoporia subvermispora</name>
    <dbReference type="NCBI Taxonomy" id="914234"/>
    <lineage>
        <taxon>Eukaryota</taxon>
        <taxon>Fungi</taxon>
        <taxon>Dikarya</taxon>
        <taxon>Basidiomycota</taxon>
        <taxon>Agaricomycotina</taxon>
        <taxon>Agaricomycetes</taxon>
        <taxon>Polyporales</taxon>
        <taxon>Gelatoporiaceae</taxon>
        <taxon>Gelatoporia</taxon>
    </lineage>
</organism>
<evidence type="ECO:0000313" key="1">
    <source>
        <dbReference type="EMBL" id="EMD40114.1"/>
    </source>
</evidence>
<evidence type="ECO:0000313" key="2">
    <source>
        <dbReference type="Proteomes" id="UP000016930"/>
    </source>
</evidence>
<keyword evidence="2" id="KW-1185">Reference proteome</keyword>
<dbReference type="EMBL" id="KB445793">
    <property type="protein sequence ID" value="EMD40114.1"/>
    <property type="molecule type" value="Genomic_DNA"/>
</dbReference>
<name>M2PTR3_CERS8</name>